<organism evidence="1 2">
    <name type="scientific">Actinomyces johnsonii F0542</name>
    <dbReference type="NCBI Taxonomy" id="1321818"/>
    <lineage>
        <taxon>Bacteria</taxon>
        <taxon>Bacillati</taxon>
        <taxon>Actinomycetota</taxon>
        <taxon>Actinomycetes</taxon>
        <taxon>Actinomycetales</taxon>
        <taxon>Actinomycetaceae</taxon>
        <taxon>Actinomyces</taxon>
    </lineage>
</organism>
<name>U1QDZ2_9ACTO</name>
<comment type="caution">
    <text evidence="1">The sequence shown here is derived from an EMBL/GenBank/DDBJ whole genome shotgun (WGS) entry which is preliminary data.</text>
</comment>
<dbReference type="EMBL" id="AWSE01000003">
    <property type="protein sequence ID" value="ERH25940.1"/>
    <property type="molecule type" value="Genomic_DNA"/>
</dbReference>
<gene>
    <name evidence="1" type="ORF">HMPREF1979_00034</name>
</gene>
<evidence type="ECO:0000313" key="1">
    <source>
        <dbReference type="EMBL" id="ERH25940.1"/>
    </source>
</evidence>
<keyword evidence="2" id="KW-1185">Reference proteome</keyword>
<reference evidence="1 2" key="1">
    <citation type="submission" date="2013-08" db="EMBL/GenBank/DDBJ databases">
        <authorList>
            <person name="Weinstock G."/>
            <person name="Sodergren E."/>
            <person name="Wylie T."/>
            <person name="Fulton L."/>
            <person name="Fulton R."/>
            <person name="Fronick C."/>
            <person name="O'Laughlin M."/>
            <person name="Godfrey J."/>
            <person name="Miner T."/>
            <person name="Herter B."/>
            <person name="Appelbaum E."/>
            <person name="Cordes M."/>
            <person name="Lek S."/>
            <person name="Wollam A."/>
            <person name="Pepin K.H."/>
            <person name="Palsikar V.B."/>
            <person name="Mitreva M."/>
            <person name="Wilson R.K."/>
        </authorList>
    </citation>
    <scope>NUCLEOTIDE SEQUENCE [LARGE SCALE GENOMIC DNA]</scope>
    <source>
        <strain evidence="1 2">F0542</strain>
    </source>
</reference>
<dbReference type="Proteomes" id="UP000016536">
    <property type="component" value="Unassembled WGS sequence"/>
</dbReference>
<evidence type="ECO:0000313" key="2">
    <source>
        <dbReference type="Proteomes" id="UP000016536"/>
    </source>
</evidence>
<proteinExistence type="predicted"/>
<protein>
    <submittedName>
        <fullName evidence="1">Uncharacterized protein</fullName>
    </submittedName>
</protein>
<dbReference type="AlphaFoldDB" id="U1QDZ2"/>
<dbReference type="HOGENOM" id="CLU_3163692_0_0_11"/>
<sequence>MREIVSSITSLWDKDHNEILDKIRVEEQYPEIDPESEEGWKTRFLNK</sequence>
<accession>U1QDZ2</accession>